<gene>
    <name evidence="2" type="primary">def</name>
    <name evidence="2" type="ORF">COV57_03220</name>
</gene>
<reference evidence="2 3" key="1">
    <citation type="submission" date="2017-09" db="EMBL/GenBank/DDBJ databases">
        <title>Depth-based differentiation of microbial function through sediment-hosted aquifers and enrichment of novel symbionts in the deep terrestrial subsurface.</title>
        <authorList>
            <person name="Probst A.J."/>
            <person name="Ladd B."/>
            <person name="Jarett J.K."/>
            <person name="Geller-Mcgrath D.E."/>
            <person name="Sieber C.M."/>
            <person name="Emerson J.B."/>
            <person name="Anantharaman K."/>
            <person name="Thomas B.C."/>
            <person name="Malmstrom R."/>
            <person name="Stieglmeier M."/>
            <person name="Klingl A."/>
            <person name="Woyke T."/>
            <person name="Ryan C.M."/>
            <person name="Banfield J.F."/>
        </authorList>
    </citation>
    <scope>NUCLEOTIDE SEQUENCE [LARGE SCALE GENOMIC DNA]</scope>
    <source>
        <strain evidence="2">CG11_big_fil_rev_8_21_14_0_20_35_14</strain>
    </source>
</reference>
<dbReference type="InterPro" id="IPR036821">
    <property type="entry name" value="Peptide_deformylase_sf"/>
</dbReference>
<dbReference type="AlphaFoldDB" id="A0A2H0N6Y1"/>
<comment type="caution">
    <text evidence="2">The sequence shown here is derived from an EMBL/GenBank/DDBJ whole genome shotgun (WGS) entry which is preliminary data.</text>
</comment>
<dbReference type="Proteomes" id="UP000229893">
    <property type="component" value="Unassembled WGS sequence"/>
</dbReference>
<dbReference type="InterPro" id="IPR023635">
    <property type="entry name" value="Peptide_deformylase"/>
</dbReference>
<dbReference type="EMBL" id="PCWO01000046">
    <property type="protein sequence ID" value="PIR04659.1"/>
    <property type="molecule type" value="Genomic_DNA"/>
</dbReference>
<dbReference type="Pfam" id="PF01327">
    <property type="entry name" value="Pep_deformylase"/>
    <property type="match status" value="1"/>
</dbReference>
<proteinExistence type="inferred from homology"/>
<comment type="similarity">
    <text evidence="1">Belongs to the polypeptide deformylase family.</text>
</comment>
<feature type="non-terminal residue" evidence="2">
    <location>
        <position position="1"/>
    </location>
</feature>
<dbReference type="Gene3D" id="3.90.45.10">
    <property type="entry name" value="Peptide deformylase"/>
    <property type="match status" value="1"/>
</dbReference>
<name>A0A2H0N6Y1_9BACT</name>
<dbReference type="NCBIfam" id="NF001159">
    <property type="entry name" value="PRK00150.1-3"/>
    <property type="match status" value="1"/>
</dbReference>
<evidence type="ECO:0000313" key="2">
    <source>
        <dbReference type="EMBL" id="PIR04659.1"/>
    </source>
</evidence>
<dbReference type="SUPFAM" id="SSF56420">
    <property type="entry name" value="Peptide deformylase"/>
    <property type="match status" value="1"/>
</dbReference>
<evidence type="ECO:0000256" key="1">
    <source>
        <dbReference type="ARBA" id="ARBA00010759"/>
    </source>
</evidence>
<dbReference type="PRINTS" id="PR01576">
    <property type="entry name" value="PDEFORMYLASE"/>
</dbReference>
<protein>
    <submittedName>
        <fullName evidence="2">Peptide deformylase</fullName>
    </submittedName>
</protein>
<sequence length="165" mass="18834">ILTLMRIYMISDKKDEKVLRKKASDFDFKSRSKKDIKDLISNMKKLMKEYDGIGLAANQIGLLERVFIANGKDKRGKLKFYAIFNPEIIKTSETTNIDIEGCLSIPGVNGEVERFDEIIISAQDETSKKVKITASKLLARVFQHEIDHLNGVLFIDRAKKINVKE</sequence>
<dbReference type="HAMAP" id="MF_00163">
    <property type="entry name" value="Pep_deformylase"/>
    <property type="match status" value="1"/>
</dbReference>
<dbReference type="NCBIfam" id="TIGR00079">
    <property type="entry name" value="pept_deformyl"/>
    <property type="match status" value="1"/>
</dbReference>
<dbReference type="PIRSF" id="PIRSF004749">
    <property type="entry name" value="Pep_def"/>
    <property type="match status" value="1"/>
</dbReference>
<evidence type="ECO:0000313" key="3">
    <source>
        <dbReference type="Proteomes" id="UP000229893"/>
    </source>
</evidence>
<dbReference type="GO" id="GO:0042586">
    <property type="term" value="F:peptide deformylase activity"/>
    <property type="evidence" value="ECO:0007669"/>
    <property type="project" value="InterPro"/>
</dbReference>
<dbReference type="CDD" id="cd00487">
    <property type="entry name" value="Pep_deformylase"/>
    <property type="match status" value="1"/>
</dbReference>
<dbReference type="PANTHER" id="PTHR10458">
    <property type="entry name" value="PEPTIDE DEFORMYLASE"/>
    <property type="match status" value="1"/>
</dbReference>
<accession>A0A2H0N6Y1</accession>
<dbReference type="PANTHER" id="PTHR10458:SF22">
    <property type="entry name" value="PEPTIDE DEFORMYLASE"/>
    <property type="match status" value="1"/>
</dbReference>
<organism evidence="2 3">
    <name type="scientific">Candidatus Liptonbacteria bacterium CG11_big_fil_rev_8_21_14_0_20_35_14</name>
    <dbReference type="NCBI Taxonomy" id="1974634"/>
    <lineage>
        <taxon>Bacteria</taxon>
        <taxon>Candidatus Liptoniibacteriota</taxon>
    </lineage>
</organism>